<dbReference type="Gene3D" id="3.30.565.10">
    <property type="entry name" value="Histidine kinase-like ATPase, C-terminal domain"/>
    <property type="match status" value="1"/>
</dbReference>
<evidence type="ECO:0000256" key="3">
    <source>
        <dbReference type="ARBA" id="ARBA00012438"/>
    </source>
</evidence>
<dbReference type="OrthoDB" id="594725at2"/>
<evidence type="ECO:0000256" key="2">
    <source>
        <dbReference type="ARBA" id="ARBA00004141"/>
    </source>
</evidence>
<keyword evidence="9" id="KW-0902">Two-component regulatory system</keyword>
<dbReference type="PROSITE" id="PS51257">
    <property type="entry name" value="PROKAR_LIPOPROTEIN"/>
    <property type="match status" value="1"/>
</dbReference>
<evidence type="ECO:0000256" key="6">
    <source>
        <dbReference type="ARBA" id="ARBA00022692"/>
    </source>
</evidence>
<dbReference type="InterPro" id="IPR003660">
    <property type="entry name" value="HAMP_dom"/>
</dbReference>
<evidence type="ECO:0000256" key="11">
    <source>
        <dbReference type="SAM" id="Phobius"/>
    </source>
</evidence>
<dbReference type="Pfam" id="PF00512">
    <property type="entry name" value="HisKA"/>
    <property type="match status" value="1"/>
</dbReference>
<evidence type="ECO:0000256" key="10">
    <source>
        <dbReference type="ARBA" id="ARBA00023136"/>
    </source>
</evidence>
<evidence type="ECO:0000256" key="8">
    <source>
        <dbReference type="ARBA" id="ARBA00022989"/>
    </source>
</evidence>
<dbReference type="SMART" id="SM00388">
    <property type="entry name" value="HisKA"/>
    <property type="match status" value="1"/>
</dbReference>
<feature type="domain" description="HAMP" evidence="13">
    <location>
        <begin position="177"/>
        <end position="231"/>
    </location>
</feature>
<evidence type="ECO:0000256" key="4">
    <source>
        <dbReference type="ARBA" id="ARBA00022553"/>
    </source>
</evidence>
<feature type="transmembrane region" description="Helical" evidence="11">
    <location>
        <begin position="7"/>
        <end position="30"/>
    </location>
</feature>
<dbReference type="PROSITE" id="PS50885">
    <property type="entry name" value="HAMP"/>
    <property type="match status" value="1"/>
</dbReference>
<dbReference type="EMBL" id="VRTY01000024">
    <property type="protein sequence ID" value="TXK48131.1"/>
    <property type="molecule type" value="Genomic_DNA"/>
</dbReference>
<reference evidence="14 15" key="1">
    <citation type="submission" date="2019-08" db="EMBL/GenBank/DDBJ databases">
        <authorList>
            <person name="Shi S."/>
        </authorList>
    </citation>
    <scope>NUCLEOTIDE SEQUENCE [LARGE SCALE GENOMIC DNA]</scope>
    <source>
        <strain evidence="14 15">GY10130</strain>
    </source>
</reference>
<keyword evidence="7" id="KW-0418">Kinase</keyword>
<dbReference type="Gene3D" id="1.10.287.130">
    <property type="match status" value="1"/>
</dbReference>
<dbReference type="PANTHER" id="PTHR45436:SF15">
    <property type="entry name" value="SENSOR HISTIDINE KINASE CUSS"/>
    <property type="match status" value="1"/>
</dbReference>
<dbReference type="Proteomes" id="UP000321926">
    <property type="component" value="Unassembled WGS sequence"/>
</dbReference>
<keyword evidence="15" id="KW-1185">Reference proteome</keyword>
<dbReference type="FunFam" id="1.10.287.130:FF:000001">
    <property type="entry name" value="Two-component sensor histidine kinase"/>
    <property type="match status" value="1"/>
</dbReference>
<evidence type="ECO:0000313" key="14">
    <source>
        <dbReference type="EMBL" id="TXK48131.1"/>
    </source>
</evidence>
<dbReference type="GO" id="GO:0000155">
    <property type="term" value="F:phosphorelay sensor kinase activity"/>
    <property type="evidence" value="ECO:0007669"/>
    <property type="project" value="InterPro"/>
</dbReference>
<evidence type="ECO:0000259" key="13">
    <source>
        <dbReference type="PROSITE" id="PS50885"/>
    </source>
</evidence>
<comment type="subcellular location">
    <subcellularLocation>
        <location evidence="2">Membrane</location>
        <topology evidence="2">Multi-pass membrane protein</topology>
    </subcellularLocation>
</comment>
<proteinExistence type="predicted"/>
<dbReference type="PANTHER" id="PTHR45436">
    <property type="entry name" value="SENSOR HISTIDINE KINASE YKOH"/>
    <property type="match status" value="1"/>
</dbReference>
<dbReference type="Pfam" id="PF02518">
    <property type="entry name" value="HATPase_c"/>
    <property type="match status" value="1"/>
</dbReference>
<keyword evidence="6 11" id="KW-0812">Transmembrane</keyword>
<dbReference type="InterPro" id="IPR005467">
    <property type="entry name" value="His_kinase_dom"/>
</dbReference>
<evidence type="ECO:0000256" key="7">
    <source>
        <dbReference type="ARBA" id="ARBA00022777"/>
    </source>
</evidence>
<dbReference type="AlphaFoldDB" id="A0A5C8KBL2"/>
<dbReference type="SUPFAM" id="SSF55874">
    <property type="entry name" value="ATPase domain of HSP90 chaperone/DNA topoisomerase II/histidine kinase"/>
    <property type="match status" value="1"/>
</dbReference>
<evidence type="ECO:0000313" key="15">
    <source>
        <dbReference type="Proteomes" id="UP000321926"/>
    </source>
</evidence>
<feature type="transmembrane region" description="Helical" evidence="11">
    <location>
        <begin position="150"/>
        <end position="171"/>
    </location>
</feature>
<sequence length="455" mass="52211">MNLKQKLALRSTFVCAVTLLLVFGCTFYFYRNYTIKYFYNKLEDRALLSAIIYLEKDELNKQKYREYESKYLNRLDNETIQIYNEADQVDFVPEVGSFPVNSALLLRIRKRGIENFKVNGQQYAGIYYEDNQGDFVIISTGEDVTGRDRLYNLALILSLLFVVGILINYVLNVILAKKTFRPFSSILQKVNTISTENLNSRLPQKDNSNDELNDLISTLNMFLNRLESGVNNQKQFLKNVSHELKTPLAAIIGETELSLDKERSSEEYRQVMQKILKNSVELNSMVEGLLLISGLKNANFVPDRREFRLDELLWEVLERLKFKFPEAEVNTLLEIEDSDLLQLKSHPELVATAMTNIIDNAIKFSFDQTITINIRQAENGQVALLVKDKGYGIQENELDKVFELFYRGSNSKYQRPGHGIGLSLTKHIVDFCHIGFSISSSANHGTEVQLVFPAV</sequence>
<keyword evidence="10 11" id="KW-0472">Membrane</keyword>
<dbReference type="SMART" id="SM00387">
    <property type="entry name" value="HATPase_c"/>
    <property type="match status" value="1"/>
</dbReference>
<dbReference type="Gene3D" id="6.10.340.10">
    <property type="match status" value="1"/>
</dbReference>
<dbReference type="PROSITE" id="PS50109">
    <property type="entry name" value="HIS_KIN"/>
    <property type="match status" value="1"/>
</dbReference>
<dbReference type="InterPro" id="IPR003661">
    <property type="entry name" value="HisK_dim/P_dom"/>
</dbReference>
<accession>A0A5C8KBL2</accession>
<evidence type="ECO:0000256" key="5">
    <source>
        <dbReference type="ARBA" id="ARBA00022679"/>
    </source>
</evidence>
<dbReference type="CDD" id="cd00082">
    <property type="entry name" value="HisKA"/>
    <property type="match status" value="1"/>
</dbReference>
<dbReference type="InterPro" id="IPR050428">
    <property type="entry name" value="TCS_sensor_his_kinase"/>
</dbReference>
<dbReference type="GO" id="GO:0005886">
    <property type="term" value="C:plasma membrane"/>
    <property type="evidence" value="ECO:0007669"/>
    <property type="project" value="TreeGrafter"/>
</dbReference>
<dbReference type="EC" id="2.7.13.3" evidence="3"/>
<protein>
    <recommendedName>
        <fullName evidence="3">histidine kinase</fullName>
        <ecNumber evidence="3">2.7.13.3</ecNumber>
    </recommendedName>
</protein>
<evidence type="ECO:0000256" key="1">
    <source>
        <dbReference type="ARBA" id="ARBA00000085"/>
    </source>
</evidence>
<dbReference type="SUPFAM" id="SSF47384">
    <property type="entry name" value="Homodimeric domain of signal transducing histidine kinase"/>
    <property type="match status" value="1"/>
</dbReference>
<dbReference type="InterPro" id="IPR004358">
    <property type="entry name" value="Sig_transdc_His_kin-like_C"/>
</dbReference>
<dbReference type="RefSeq" id="WP_147921247.1">
    <property type="nucleotide sequence ID" value="NZ_VRTY01000024.1"/>
</dbReference>
<comment type="caution">
    <text evidence="14">The sequence shown here is derived from an EMBL/GenBank/DDBJ whole genome shotgun (WGS) entry which is preliminary data.</text>
</comment>
<dbReference type="PRINTS" id="PR00344">
    <property type="entry name" value="BCTRLSENSOR"/>
</dbReference>
<dbReference type="InterPro" id="IPR003594">
    <property type="entry name" value="HATPase_dom"/>
</dbReference>
<keyword evidence="5" id="KW-0808">Transferase</keyword>
<evidence type="ECO:0000256" key="9">
    <source>
        <dbReference type="ARBA" id="ARBA00023012"/>
    </source>
</evidence>
<organism evidence="14 15">
    <name type="scientific">Pontibacter qinzhouensis</name>
    <dbReference type="NCBI Taxonomy" id="2603253"/>
    <lineage>
        <taxon>Bacteria</taxon>
        <taxon>Pseudomonadati</taxon>
        <taxon>Bacteroidota</taxon>
        <taxon>Cytophagia</taxon>
        <taxon>Cytophagales</taxon>
        <taxon>Hymenobacteraceae</taxon>
        <taxon>Pontibacter</taxon>
    </lineage>
</organism>
<comment type="catalytic activity">
    <reaction evidence="1">
        <text>ATP + protein L-histidine = ADP + protein N-phospho-L-histidine.</text>
        <dbReference type="EC" id="2.7.13.3"/>
    </reaction>
</comment>
<dbReference type="InterPro" id="IPR036890">
    <property type="entry name" value="HATPase_C_sf"/>
</dbReference>
<evidence type="ECO:0000259" key="12">
    <source>
        <dbReference type="PROSITE" id="PS50109"/>
    </source>
</evidence>
<name>A0A5C8KBL2_9BACT</name>
<feature type="domain" description="Histidine kinase" evidence="12">
    <location>
        <begin position="239"/>
        <end position="455"/>
    </location>
</feature>
<keyword evidence="4" id="KW-0597">Phosphoprotein</keyword>
<dbReference type="InterPro" id="IPR036097">
    <property type="entry name" value="HisK_dim/P_sf"/>
</dbReference>
<keyword evidence="8 11" id="KW-1133">Transmembrane helix</keyword>
<gene>
    <name evidence="14" type="ORF">FVR03_08125</name>
</gene>